<gene>
    <name evidence="2" type="ORF">RSOLAG22IIIB_05974</name>
</gene>
<protein>
    <submittedName>
        <fullName evidence="2">Uncharacterized protein</fullName>
    </submittedName>
</protein>
<evidence type="ECO:0000256" key="1">
    <source>
        <dbReference type="SAM" id="Coils"/>
    </source>
</evidence>
<dbReference type="AlphaFoldDB" id="A0A0K6GB70"/>
<evidence type="ECO:0000313" key="2">
    <source>
        <dbReference type="EMBL" id="CUA75609.1"/>
    </source>
</evidence>
<dbReference type="Proteomes" id="UP000044841">
    <property type="component" value="Unassembled WGS sequence"/>
</dbReference>
<keyword evidence="3" id="KW-1185">Reference proteome</keyword>
<proteinExistence type="predicted"/>
<dbReference type="SUPFAM" id="SSF58104">
    <property type="entry name" value="Methyl-accepting chemotaxis protein (MCP) signaling domain"/>
    <property type="match status" value="1"/>
</dbReference>
<evidence type="ECO:0000313" key="3">
    <source>
        <dbReference type="Proteomes" id="UP000044841"/>
    </source>
</evidence>
<reference evidence="2 3" key="1">
    <citation type="submission" date="2015-07" db="EMBL/GenBank/DDBJ databases">
        <authorList>
            <person name="Noorani M."/>
        </authorList>
    </citation>
    <scope>NUCLEOTIDE SEQUENCE [LARGE SCALE GENOMIC DNA]</scope>
    <source>
        <strain evidence="2">BBA 69670</strain>
    </source>
</reference>
<sequence length="258" mass="29648">MAQPNLELLGQHLVGVGNQVPLLANLPAVNQGATEAFLQGMERRIFRRIARLERNQHVQTELLIRQSERRTKNRIARVGRRIDEANRRIDELGHRIDELGRQIEDNTDRIRETNAWIDKTNCRIDDTNDLIDENTGRIRENNHRIDGINYRIDHINHGTGETNRQISALIKANRVNGDIAHARYQNQFASQNNGLLTALPLPNGDPFPENLFPVTYRELSQLADQPLTQLLRLYGLPMLPVISLDHKLELLRRHCGIL</sequence>
<keyword evidence="1" id="KW-0175">Coiled coil</keyword>
<dbReference type="Gene3D" id="1.10.287.950">
    <property type="entry name" value="Methyl-accepting chemotaxis protein"/>
    <property type="match status" value="1"/>
</dbReference>
<accession>A0A0K6GB70</accession>
<organism evidence="2 3">
    <name type="scientific">Rhizoctonia solani</name>
    <dbReference type="NCBI Taxonomy" id="456999"/>
    <lineage>
        <taxon>Eukaryota</taxon>
        <taxon>Fungi</taxon>
        <taxon>Dikarya</taxon>
        <taxon>Basidiomycota</taxon>
        <taxon>Agaricomycotina</taxon>
        <taxon>Agaricomycetes</taxon>
        <taxon>Cantharellales</taxon>
        <taxon>Ceratobasidiaceae</taxon>
        <taxon>Rhizoctonia</taxon>
    </lineage>
</organism>
<dbReference type="EMBL" id="CYGV01001578">
    <property type="protein sequence ID" value="CUA75609.1"/>
    <property type="molecule type" value="Genomic_DNA"/>
</dbReference>
<name>A0A0K6GB70_9AGAM</name>
<feature type="coiled-coil region" evidence="1">
    <location>
        <begin position="68"/>
        <end position="109"/>
    </location>
</feature>